<dbReference type="InterPro" id="IPR036259">
    <property type="entry name" value="MFS_trans_sf"/>
</dbReference>
<name>A0A7X1I2H6_9ACTN</name>
<organism evidence="3 4">
    <name type="scientific">Streptomyces mexicanus</name>
    <dbReference type="NCBI Taxonomy" id="178566"/>
    <lineage>
        <taxon>Bacteria</taxon>
        <taxon>Bacillati</taxon>
        <taxon>Actinomycetota</taxon>
        <taxon>Actinomycetes</taxon>
        <taxon>Kitasatosporales</taxon>
        <taxon>Streptomycetaceae</taxon>
        <taxon>Streptomyces</taxon>
    </lineage>
</organism>
<keyword evidence="2" id="KW-0472">Membrane</keyword>
<evidence type="ECO:0000313" key="3">
    <source>
        <dbReference type="EMBL" id="MBC2865348.1"/>
    </source>
</evidence>
<dbReference type="GO" id="GO:0022857">
    <property type="term" value="F:transmembrane transporter activity"/>
    <property type="evidence" value="ECO:0007669"/>
    <property type="project" value="InterPro"/>
</dbReference>
<feature type="transmembrane region" description="Helical" evidence="2">
    <location>
        <begin position="259"/>
        <end position="283"/>
    </location>
</feature>
<feature type="transmembrane region" description="Helical" evidence="2">
    <location>
        <begin position="418"/>
        <end position="439"/>
    </location>
</feature>
<accession>A0A7X1I2H6</accession>
<proteinExistence type="predicted"/>
<keyword evidence="4" id="KW-1185">Reference proteome</keyword>
<keyword evidence="2" id="KW-1133">Transmembrane helix</keyword>
<feature type="transmembrane region" description="Helical" evidence="2">
    <location>
        <begin position="193"/>
        <end position="212"/>
    </location>
</feature>
<sequence length="462" mass="46063">MDTTVPPASPVCREVRDRRGRVYRVGESDVDLMGRPRIWMVVLPWVGMTGISGAAYAWVAAQAALRDTPGGGGSLFRAACLWLSAQAAVAFPAGRARESGRLSARRAVVSGAAGVLLVCAAVAVVPDPGAARAVLAVVGGAGAGLVQTTCLSVPGTWYPERRGGPTALVVGGLAHGAVPVLLLAPPGAAHPRVLGASGAGMCLAVAAAGWFLRCPPRNWWPPHHDPLRVPAAPAARGAREKNPPAVRHHTPGQAARTPVLWVLWLCLLGAAGVTVLGVCLPAPAGRGAAFGGAVFGGAAPHATAWAVVAGGAAVGAVGVLSDRSGRRAVLGAACALLGLARFGAAVAGRGDHVPLLLGCAAAAGLAGVAVLALVGALAADHFGENHSASVLGLLTWAWLLPPALLAGTAAAVGRVPDLHGALLPAGCTALACAVPALFLKAPGRPSARRIVPNPHPLGEEMA</sequence>
<dbReference type="RefSeq" id="WP_185947182.1">
    <property type="nucleotide sequence ID" value="NZ_JACMHY010000003.1"/>
</dbReference>
<dbReference type="Proteomes" id="UP000517694">
    <property type="component" value="Unassembled WGS sequence"/>
</dbReference>
<keyword evidence="2" id="KW-0812">Transmembrane</keyword>
<protein>
    <submittedName>
        <fullName evidence="3">MFS transporter</fullName>
    </submittedName>
</protein>
<feature type="transmembrane region" description="Helical" evidence="2">
    <location>
        <begin position="74"/>
        <end position="94"/>
    </location>
</feature>
<dbReference type="Pfam" id="PF07690">
    <property type="entry name" value="MFS_1"/>
    <property type="match status" value="1"/>
</dbReference>
<evidence type="ECO:0000256" key="2">
    <source>
        <dbReference type="SAM" id="Phobius"/>
    </source>
</evidence>
<feature type="transmembrane region" description="Helical" evidence="2">
    <location>
        <begin position="390"/>
        <end position="412"/>
    </location>
</feature>
<dbReference type="EMBL" id="JACMHY010000003">
    <property type="protein sequence ID" value="MBC2865348.1"/>
    <property type="molecule type" value="Genomic_DNA"/>
</dbReference>
<feature type="transmembrane region" description="Helical" evidence="2">
    <location>
        <begin position="303"/>
        <end position="321"/>
    </location>
</feature>
<reference evidence="3 4" key="1">
    <citation type="submission" date="2020-08" db="EMBL/GenBank/DDBJ databases">
        <title>Whole-Genome Sequence of French Clinical Streptomyces mexicanus Strain Q0842.</title>
        <authorList>
            <person name="Boxberger M."/>
            <person name="La Scola B."/>
        </authorList>
    </citation>
    <scope>NUCLEOTIDE SEQUENCE [LARGE SCALE GENOMIC DNA]</scope>
    <source>
        <strain evidence="3 4">Marseille-Q0842</strain>
    </source>
</reference>
<evidence type="ECO:0000313" key="4">
    <source>
        <dbReference type="Proteomes" id="UP000517694"/>
    </source>
</evidence>
<dbReference type="Gene3D" id="1.20.1250.20">
    <property type="entry name" value="MFS general substrate transporter like domains"/>
    <property type="match status" value="1"/>
</dbReference>
<feature type="transmembrane region" description="Helical" evidence="2">
    <location>
        <begin position="166"/>
        <end position="187"/>
    </location>
</feature>
<feature type="region of interest" description="Disordered" evidence="1">
    <location>
        <begin position="232"/>
        <end position="251"/>
    </location>
</feature>
<feature type="transmembrane region" description="Helical" evidence="2">
    <location>
        <begin position="131"/>
        <end position="154"/>
    </location>
</feature>
<dbReference type="InterPro" id="IPR011701">
    <property type="entry name" value="MFS"/>
</dbReference>
<dbReference type="AlphaFoldDB" id="A0A7X1I2H6"/>
<feature type="transmembrane region" description="Helical" evidence="2">
    <location>
        <begin position="38"/>
        <end position="59"/>
    </location>
</feature>
<feature type="transmembrane region" description="Helical" evidence="2">
    <location>
        <begin position="328"/>
        <end position="347"/>
    </location>
</feature>
<feature type="transmembrane region" description="Helical" evidence="2">
    <location>
        <begin position="106"/>
        <end position="125"/>
    </location>
</feature>
<dbReference type="SUPFAM" id="SSF103473">
    <property type="entry name" value="MFS general substrate transporter"/>
    <property type="match status" value="1"/>
</dbReference>
<evidence type="ECO:0000256" key="1">
    <source>
        <dbReference type="SAM" id="MobiDB-lite"/>
    </source>
</evidence>
<gene>
    <name evidence="3" type="ORF">H1R13_10140</name>
</gene>
<comment type="caution">
    <text evidence="3">The sequence shown here is derived from an EMBL/GenBank/DDBJ whole genome shotgun (WGS) entry which is preliminary data.</text>
</comment>
<feature type="transmembrane region" description="Helical" evidence="2">
    <location>
        <begin position="353"/>
        <end position="378"/>
    </location>
</feature>